<evidence type="ECO:0000313" key="6">
    <source>
        <dbReference type="EMBL" id="KAL1633684.1"/>
    </source>
</evidence>
<name>A0ABR3T2B2_9PEZI</name>
<feature type="transmembrane region" description="Helical" evidence="5">
    <location>
        <begin position="176"/>
        <end position="202"/>
    </location>
</feature>
<feature type="transmembrane region" description="Helical" evidence="5">
    <location>
        <begin position="53"/>
        <end position="79"/>
    </location>
</feature>
<evidence type="ECO:0000313" key="7">
    <source>
        <dbReference type="Proteomes" id="UP001521116"/>
    </source>
</evidence>
<dbReference type="Pfam" id="PF13520">
    <property type="entry name" value="AA_permease_2"/>
    <property type="match status" value="1"/>
</dbReference>
<dbReference type="Proteomes" id="UP001521116">
    <property type="component" value="Unassembled WGS sequence"/>
</dbReference>
<evidence type="ECO:0000256" key="2">
    <source>
        <dbReference type="ARBA" id="ARBA00022692"/>
    </source>
</evidence>
<dbReference type="InterPro" id="IPR050598">
    <property type="entry name" value="AminoAcid_Transporter"/>
</dbReference>
<proteinExistence type="predicted"/>
<protein>
    <recommendedName>
        <fullName evidence="8">Amino acid permease</fullName>
    </recommendedName>
</protein>
<keyword evidence="4 5" id="KW-0472">Membrane</keyword>
<comment type="subcellular location">
    <subcellularLocation>
        <location evidence="1">Membrane</location>
        <topology evidence="1">Multi-pass membrane protein</topology>
    </subcellularLocation>
</comment>
<feature type="transmembrane region" description="Helical" evidence="5">
    <location>
        <begin position="151"/>
        <end position="170"/>
    </location>
</feature>
<keyword evidence="7" id="KW-1185">Reference proteome</keyword>
<comment type="caution">
    <text evidence="6">The sequence shown here is derived from an EMBL/GenBank/DDBJ whole genome shotgun (WGS) entry which is preliminary data.</text>
</comment>
<evidence type="ECO:0000256" key="5">
    <source>
        <dbReference type="SAM" id="Phobius"/>
    </source>
</evidence>
<evidence type="ECO:0000256" key="4">
    <source>
        <dbReference type="ARBA" id="ARBA00023136"/>
    </source>
</evidence>
<evidence type="ECO:0000256" key="1">
    <source>
        <dbReference type="ARBA" id="ARBA00004141"/>
    </source>
</evidence>
<dbReference type="EMBL" id="JAJVDC020000020">
    <property type="protein sequence ID" value="KAL1633684.1"/>
    <property type="molecule type" value="Genomic_DNA"/>
</dbReference>
<accession>A0ABR3T2B2</accession>
<gene>
    <name evidence="6" type="ORF">SLS56_002832</name>
</gene>
<keyword evidence="2 5" id="KW-0812">Transmembrane</keyword>
<keyword evidence="3 5" id="KW-1133">Transmembrane helix</keyword>
<dbReference type="InterPro" id="IPR002293">
    <property type="entry name" value="AA/rel_permease1"/>
</dbReference>
<sequence>MLDWQGDSNFSGSMAALVLVFYTFEGWENATYVAGELRALTNDYVRDKKKLRFGAFGAVAIVTLLYMIATAGYFCVLTFDDIKKEESGDLSMAIQFSQKAFGTSFGIAICIALSAAGNLIAVVYTYSRVKQAMAVQNFMPFSKFLKQNKDYPIGGIILHWVVTVVTIVAIPNSADGYSFVLGIFPYGHTIIATGGISGTTAVP</sequence>
<evidence type="ECO:0008006" key="8">
    <source>
        <dbReference type="Google" id="ProtNLM"/>
    </source>
</evidence>
<organism evidence="6 7">
    <name type="scientific">Neofusicoccum ribis</name>
    <dbReference type="NCBI Taxonomy" id="45134"/>
    <lineage>
        <taxon>Eukaryota</taxon>
        <taxon>Fungi</taxon>
        <taxon>Dikarya</taxon>
        <taxon>Ascomycota</taxon>
        <taxon>Pezizomycotina</taxon>
        <taxon>Dothideomycetes</taxon>
        <taxon>Dothideomycetes incertae sedis</taxon>
        <taxon>Botryosphaeriales</taxon>
        <taxon>Botryosphaeriaceae</taxon>
        <taxon>Neofusicoccum</taxon>
    </lineage>
</organism>
<feature type="transmembrane region" description="Helical" evidence="5">
    <location>
        <begin position="99"/>
        <end position="124"/>
    </location>
</feature>
<dbReference type="PANTHER" id="PTHR11785:SF382">
    <property type="entry name" value="LOW-AFFINITY METHIONINE PERMEASE"/>
    <property type="match status" value="1"/>
</dbReference>
<dbReference type="Gene3D" id="1.20.1740.10">
    <property type="entry name" value="Amino acid/polyamine transporter I"/>
    <property type="match status" value="1"/>
</dbReference>
<dbReference type="PANTHER" id="PTHR11785">
    <property type="entry name" value="AMINO ACID TRANSPORTER"/>
    <property type="match status" value="1"/>
</dbReference>
<evidence type="ECO:0000256" key="3">
    <source>
        <dbReference type="ARBA" id="ARBA00022989"/>
    </source>
</evidence>
<reference evidence="6 7" key="1">
    <citation type="submission" date="2024-02" db="EMBL/GenBank/DDBJ databases">
        <title>De novo assembly and annotation of 12 fungi associated with fruit tree decline syndrome in Ontario, Canada.</title>
        <authorList>
            <person name="Sulman M."/>
            <person name="Ellouze W."/>
            <person name="Ilyukhin E."/>
        </authorList>
    </citation>
    <scope>NUCLEOTIDE SEQUENCE [LARGE SCALE GENOMIC DNA]</scope>
    <source>
        <strain evidence="6 7">M1-105</strain>
    </source>
</reference>